<gene>
    <name evidence="1" type="ORF">RCOM_1585570</name>
</gene>
<organism evidence="1 2">
    <name type="scientific">Ricinus communis</name>
    <name type="common">Castor bean</name>
    <dbReference type="NCBI Taxonomy" id="3988"/>
    <lineage>
        <taxon>Eukaryota</taxon>
        <taxon>Viridiplantae</taxon>
        <taxon>Streptophyta</taxon>
        <taxon>Embryophyta</taxon>
        <taxon>Tracheophyta</taxon>
        <taxon>Spermatophyta</taxon>
        <taxon>Magnoliopsida</taxon>
        <taxon>eudicotyledons</taxon>
        <taxon>Gunneridae</taxon>
        <taxon>Pentapetalae</taxon>
        <taxon>rosids</taxon>
        <taxon>fabids</taxon>
        <taxon>Malpighiales</taxon>
        <taxon>Euphorbiaceae</taxon>
        <taxon>Acalyphoideae</taxon>
        <taxon>Acalypheae</taxon>
        <taxon>Ricinus</taxon>
    </lineage>
</organism>
<dbReference type="AlphaFoldDB" id="B9R6U2"/>
<accession>B9R6U2</accession>
<keyword evidence="2" id="KW-1185">Reference proteome</keyword>
<dbReference type="GO" id="GO:0005634">
    <property type="term" value="C:nucleus"/>
    <property type="evidence" value="ECO:0000318"/>
    <property type="project" value="GO_Central"/>
</dbReference>
<evidence type="ECO:0000313" key="1">
    <source>
        <dbReference type="EMBL" id="EEF52222.1"/>
    </source>
</evidence>
<proteinExistence type="predicted"/>
<name>B9R6U2_RICCO</name>
<sequence length="192" mass="21373">MKKGNANPIMFSSADNFNSQNPYWPELPLLAHPVPYSYQEPRFNDHASIRKLLTKLGGRFSDDDDLMIHNSSNPQFPNEISYTPQLYDQTTNISSSASMEALSNNASAQFAQTQYNSIDWSGLQMLQGQSSFHGGSEEIAYNNNTKRLDGLEFLLGDDILNDRLNGSLGEMSSLVYPPVASNCEGILQQKLL</sequence>
<dbReference type="EMBL" id="EQ973772">
    <property type="protein sequence ID" value="EEF52222.1"/>
    <property type="molecule type" value="Genomic_DNA"/>
</dbReference>
<protein>
    <submittedName>
        <fullName evidence="1">Uncharacterized protein</fullName>
    </submittedName>
</protein>
<dbReference type="GO" id="GO:0003700">
    <property type="term" value="F:DNA-binding transcription factor activity"/>
    <property type="evidence" value="ECO:0000318"/>
    <property type="project" value="GO_Central"/>
</dbReference>
<dbReference type="GO" id="GO:0006355">
    <property type="term" value="P:regulation of DNA-templated transcription"/>
    <property type="evidence" value="ECO:0000318"/>
    <property type="project" value="GO_Central"/>
</dbReference>
<dbReference type="eggNOG" id="KOG0048">
    <property type="taxonomic scope" value="Eukaryota"/>
</dbReference>
<dbReference type="InParanoid" id="B9R6U2"/>
<dbReference type="Proteomes" id="UP000008311">
    <property type="component" value="Unassembled WGS sequence"/>
</dbReference>
<evidence type="ECO:0000313" key="2">
    <source>
        <dbReference type="Proteomes" id="UP000008311"/>
    </source>
</evidence>
<reference evidence="2" key="1">
    <citation type="journal article" date="2010" name="Nat. Biotechnol.">
        <title>Draft genome sequence of the oilseed species Ricinus communis.</title>
        <authorList>
            <person name="Chan A.P."/>
            <person name="Crabtree J."/>
            <person name="Zhao Q."/>
            <person name="Lorenzi H."/>
            <person name="Orvis J."/>
            <person name="Puiu D."/>
            <person name="Melake-Berhan A."/>
            <person name="Jones K.M."/>
            <person name="Redman J."/>
            <person name="Chen G."/>
            <person name="Cahoon E.B."/>
            <person name="Gedil M."/>
            <person name="Stanke M."/>
            <person name="Haas B.J."/>
            <person name="Wortman J.R."/>
            <person name="Fraser-Liggett C.M."/>
            <person name="Ravel J."/>
            <person name="Rabinowicz P.D."/>
        </authorList>
    </citation>
    <scope>NUCLEOTIDE SEQUENCE [LARGE SCALE GENOMIC DNA]</scope>
    <source>
        <strain evidence="2">cv. Hale</strain>
    </source>
</reference>